<feature type="binding site" evidence="9">
    <location>
        <position position="165"/>
    </location>
    <ligand>
        <name>substrate</name>
    </ligand>
</feature>
<dbReference type="InterPro" id="IPR029063">
    <property type="entry name" value="SAM-dependent_MTases_sf"/>
</dbReference>
<comment type="pathway">
    <text evidence="7 9">tRNA modification; N(7)-methylguanine-tRNA biosynthesis.</text>
</comment>
<evidence type="ECO:0000313" key="11">
    <source>
        <dbReference type="Proteomes" id="UP000054621"/>
    </source>
</evidence>
<dbReference type="InterPro" id="IPR003358">
    <property type="entry name" value="tRNA_(Gua-N-7)_MeTrfase_Trmb"/>
</dbReference>
<dbReference type="GO" id="GO:0043527">
    <property type="term" value="C:tRNA methyltransferase complex"/>
    <property type="evidence" value="ECO:0007669"/>
    <property type="project" value="TreeGrafter"/>
</dbReference>
<evidence type="ECO:0000256" key="6">
    <source>
        <dbReference type="ARBA" id="ARBA00022694"/>
    </source>
</evidence>
<keyword evidence="5 9" id="KW-0949">S-adenosyl-L-methionine</keyword>
<dbReference type="PROSITE" id="PS51625">
    <property type="entry name" value="SAM_MT_TRMB"/>
    <property type="match status" value="1"/>
</dbReference>
<proteinExistence type="inferred from homology"/>
<dbReference type="OrthoDB" id="9802090at2"/>
<dbReference type="EC" id="2.1.1.33" evidence="9"/>
<dbReference type="PATRIC" id="fig|28087.4.peg.2756"/>
<name>A0A0W0YDE6_9GAMM</name>
<comment type="catalytic activity">
    <reaction evidence="1 9">
        <text>guanosine(46) in tRNA + S-adenosyl-L-methionine = N(7)-methylguanosine(46) in tRNA + S-adenosyl-L-homocysteine</text>
        <dbReference type="Rhea" id="RHEA:42708"/>
        <dbReference type="Rhea" id="RHEA-COMP:10188"/>
        <dbReference type="Rhea" id="RHEA-COMP:10189"/>
        <dbReference type="ChEBI" id="CHEBI:57856"/>
        <dbReference type="ChEBI" id="CHEBI:59789"/>
        <dbReference type="ChEBI" id="CHEBI:74269"/>
        <dbReference type="ChEBI" id="CHEBI:74480"/>
        <dbReference type="EC" id="2.1.1.33"/>
    </reaction>
</comment>
<evidence type="ECO:0000256" key="1">
    <source>
        <dbReference type="ARBA" id="ARBA00000142"/>
    </source>
</evidence>
<dbReference type="Gene3D" id="3.40.50.150">
    <property type="entry name" value="Vaccinia Virus protein VP39"/>
    <property type="match status" value="1"/>
</dbReference>
<evidence type="ECO:0000313" key="10">
    <source>
        <dbReference type="EMBL" id="KTD54969.1"/>
    </source>
</evidence>
<dbReference type="NCBIfam" id="TIGR00091">
    <property type="entry name" value="tRNA (guanosine(46)-N7)-methyltransferase TrmB"/>
    <property type="match status" value="1"/>
</dbReference>
<comment type="caution">
    <text evidence="10">The sequence shown here is derived from an EMBL/GenBank/DDBJ whole genome shotgun (WGS) entry which is preliminary data.</text>
</comment>
<dbReference type="SUPFAM" id="SSF53335">
    <property type="entry name" value="S-adenosyl-L-methionine-dependent methyltransferases"/>
    <property type="match status" value="1"/>
</dbReference>
<sequence>MQRKIKSYVLRAGRVSNRQCQGLDLWLKDYELTVSGTPWDLYKEFTRSADTIVEIGFGMGASLLTMAKNNPELNYIGIEVHRAGVGSLAADLHEHQLTNVRIVSHDAVEVFHTQVLDNSLAGVQIFFPDPWHKKRHHKRRLIQPAFIQLLVQKIRPGGFIHCATDWQEYAEHMLHVLSMEQALRNLQTDGGYSPRPISRPLTKFENRGERLGHGVWDLVFTKVNVTSP</sequence>
<dbReference type="InterPro" id="IPR055361">
    <property type="entry name" value="tRNA_methyltr_TrmB_bact"/>
</dbReference>
<evidence type="ECO:0000256" key="8">
    <source>
        <dbReference type="ARBA" id="ARBA00060767"/>
    </source>
</evidence>
<feature type="binding site" evidence="9">
    <location>
        <begin position="202"/>
        <end position="205"/>
    </location>
    <ligand>
        <name>substrate</name>
    </ligand>
</feature>
<feature type="binding site" evidence="9">
    <location>
        <position position="133"/>
    </location>
    <ligand>
        <name>substrate</name>
    </ligand>
</feature>
<feature type="binding site" evidence="9">
    <location>
        <position position="129"/>
    </location>
    <ligand>
        <name>S-adenosyl-L-methionine</name>
        <dbReference type="ChEBI" id="CHEBI:59789"/>
    </ligand>
</feature>
<evidence type="ECO:0000256" key="4">
    <source>
        <dbReference type="ARBA" id="ARBA00022679"/>
    </source>
</evidence>
<dbReference type="Proteomes" id="UP000054621">
    <property type="component" value="Unassembled WGS sequence"/>
</dbReference>
<gene>
    <name evidence="10" type="primary">yggH</name>
    <name evidence="9" type="synonym">trmB</name>
    <name evidence="10" type="ORF">Lsai_2561</name>
</gene>
<evidence type="ECO:0000256" key="2">
    <source>
        <dbReference type="ARBA" id="ARBA00003015"/>
    </source>
</evidence>
<feature type="binding site" evidence="9">
    <location>
        <position position="79"/>
    </location>
    <ligand>
        <name>S-adenosyl-L-methionine</name>
        <dbReference type="ChEBI" id="CHEBI:59789"/>
    </ligand>
</feature>
<protein>
    <recommendedName>
        <fullName evidence="9">tRNA (guanine-N(7)-)-methyltransferase</fullName>
        <ecNumber evidence="9">2.1.1.33</ecNumber>
    </recommendedName>
    <alternativeName>
        <fullName evidence="9">tRNA (guanine(46)-N(7))-methyltransferase</fullName>
    </alternativeName>
    <alternativeName>
        <fullName evidence="9">tRNA(m7G46)-methyltransferase</fullName>
    </alternativeName>
</protein>
<feature type="binding site" evidence="9">
    <location>
        <position position="106"/>
    </location>
    <ligand>
        <name>S-adenosyl-L-methionine</name>
        <dbReference type="ChEBI" id="CHEBI:59789"/>
    </ligand>
</feature>
<dbReference type="HAMAP" id="MF_01057">
    <property type="entry name" value="tRNA_methyltr_TrmB"/>
    <property type="match status" value="1"/>
</dbReference>
<dbReference type="PANTHER" id="PTHR23417">
    <property type="entry name" value="3-DEOXY-D-MANNO-OCTULOSONIC-ACID TRANSFERASE/TRNA GUANINE-N 7 - -METHYLTRANSFERASE"/>
    <property type="match status" value="1"/>
</dbReference>
<keyword evidence="4 9" id="KW-0808">Transferase</keyword>
<dbReference type="PANTHER" id="PTHR23417:SF14">
    <property type="entry name" value="PENTACOTRIPEPTIDE-REPEAT REGION OF PRORP DOMAIN-CONTAINING PROTEIN"/>
    <property type="match status" value="1"/>
</dbReference>
<dbReference type="AlphaFoldDB" id="A0A0W0YDE6"/>
<dbReference type="Pfam" id="PF02390">
    <property type="entry name" value="Methyltransf_4"/>
    <property type="match status" value="1"/>
</dbReference>
<evidence type="ECO:0000256" key="5">
    <source>
        <dbReference type="ARBA" id="ARBA00022691"/>
    </source>
</evidence>
<dbReference type="UniPathway" id="UPA00989"/>
<dbReference type="STRING" id="28087.Lsai_2561"/>
<accession>A0A0W0YDE6</accession>
<dbReference type="RefSeq" id="WP_027269662.1">
    <property type="nucleotide sequence ID" value="NZ_CAAAJE010000001.1"/>
</dbReference>
<dbReference type="eggNOG" id="COG0220">
    <property type="taxonomic scope" value="Bacteria"/>
</dbReference>
<keyword evidence="6 9" id="KW-0819">tRNA processing</keyword>
<comment type="similarity">
    <text evidence="8 9">Belongs to the class I-like SAM-binding methyltransferase superfamily. TrmB family.</text>
</comment>
<feature type="binding site" evidence="9">
    <location>
        <position position="54"/>
    </location>
    <ligand>
        <name>S-adenosyl-L-methionine</name>
        <dbReference type="ChEBI" id="CHEBI:59789"/>
    </ligand>
</feature>
<dbReference type="GO" id="GO:0008176">
    <property type="term" value="F:tRNA (guanine(46)-N7)-methyltransferase activity"/>
    <property type="evidence" value="ECO:0007669"/>
    <property type="project" value="UniProtKB-UniRule"/>
</dbReference>
<comment type="function">
    <text evidence="2 9">Catalyzes the formation of N(7)-methylguanine at position 46 (m7G46) in tRNA.</text>
</comment>
<evidence type="ECO:0000256" key="7">
    <source>
        <dbReference type="ARBA" id="ARBA00060552"/>
    </source>
</evidence>
<comment type="caution">
    <text evidence="9">Lacks conserved residue(s) required for the propagation of feature annotation.</text>
</comment>
<dbReference type="EMBL" id="LNYV01000036">
    <property type="protein sequence ID" value="KTD54969.1"/>
    <property type="molecule type" value="Genomic_DNA"/>
</dbReference>
<evidence type="ECO:0000256" key="3">
    <source>
        <dbReference type="ARBA" id="ARBA00022603"/>
    </source>
</evidence>
<keyword evidence="3 9" id="KW-0489">Methyltransferase</keyword>
<dbReference type="FunFam" id="3.40.50.150:FF:000035">
    <property type="entry name" value="tRNA (guanine-N(7)-)-methyltransferase"/>
    <property type="match status" value="1"/>
</dbReference>
<organism evidence="10 11">
    <name type="scientific">Legionella sainthelensi</name>
    <dbReference type="NCBI Taxonomy" id="28087"/>
    <lineage>
        <taxon>Bacteria</taxon>
        <taxon>Pseudomonadati</taxon>
        <taxon>Pseudomonadota</taxon>
        <taxon>Gammaproteobacteria</taxon>
        <taxon>Legionellales</taxon>
        <taxon>Legionellaceae</taxon>
        <taxon>Legionella</taxon>
    </lineage>
</organism>
<reference evidence="10 11" key="1">
    <citation type="submission" date="2015-11" db="EMBL/GenBank/DDBJ databases">
        <title>Genomic analysis of 38 Legionella species identifies large and diverse effector repertoires.</title>
        <authorList>
            <person name="Burstein D."/>
            <person name="Amaro F."/>
            <person name="Zusman T."/>
            <person name="Lifshitz Z."/>
            <person name="Cohen O."/>
            <person name="Gilbert J.A."/>
            <person name="Pupko T."/>
            <person name="Shuman H.A."/>
            <person name="Segal G."/>
        </authorList>
    </citation>
    <scope>NUCLEOTIDE SEQUENCE [LARGE SCALE GENOMIC DNA]</scope>
    <source>
        <strain evidence="10 11">Mt.St.Helens-4</strain>
    </source>
</reference>
<evidence type="ECO:0000256" key="9">
    <source>
        <dbReference type="HAMAP-Rule" id="MF_01057"/>
    </source>
</evidence>